<proteinExistence type="predicted"/>
<protein>
    <submittedName>
        <fullName evidence="2">Uncharacterized protein</fullName>
    </submittedName>
</protein>
<feature type="compositionally biased region" description="Low complexity" evidence="1">
    <location>
        <begin position="415"/>
        <end position="425"/>
    </location>
</feature>
<feature type="compositionally biased region" description="Pro residues" evidence="1">
    <location>
        <begin position="36"/>
        <end position="56"/>
    </location>
</feature>
<evidence type="ECO:0000313" key="2">
    <source>
        <dbReference type="EMBL" id="KAJ4461232.1"/>
    </source>
</evidence>
<name>A0ABQ8UPZ0_9EUKA</name>
<reference evidence="2" key="1">
    <citation type="journal article" date="2022" name="bioRxiv">
        <title>Genomics of Preaxostyla Flagellates Illuminates Evolutionary Transitions and the Path Towards Mitochondrial Loss.</title>
        <authorList>
            <person name="Novak L.V.F."/>
            <person name="Treitli S.C."/>
            <person name="Pyrih J."/>
            <person name="Halakuc P."/>
            <person name="Pipaliya S.V."/>
            <person name="Vacek V."/>
            <person name="Brzon O."/>
            <person name="Soukal P."/>
            <person name="Eme L."/>
            <person name="Dacks J.B."/>
            <person name="Karnkowska A."/>
            <person name="Elias M."/>
            <person name="Hampl V."/>
        </authorList>
    </citation>
    <scope>NUCLEOTIDE SEQUENCE</scope>
    <source>
        <strain evidence="2">RCP-MX</strain>
    </source>
</reference>
<feature type="compositionally biased region" description="Polar residues" evidence="1">
    <location>
        <begin position="279"/>
        <end position="292"/>
    </location>
</feature>
<gene>
    <name evidence="2" type="ORF">PAPYR_2262</name>
</gene>
<feature type="compositionally biased region" description="Basic residues" evidence="1">
    <location>
        <begin position="208"/>
        <end position="231"/>
    </location>
</feature>
<feature type="compositionally biased region" description="Polar residues" evidence="1">
    <location>
        <begin position="105"/>
        <end position="114"/>
    </location>
</feature>
<feature type="compositionally biased region" description="Basic residues" evidence="1">
    <location>
        <begin position="80"/>
        <end position="90"/>
    </location>
</feature>
<keyword evidence="3" id="KW-1185">Reference proteome</keyword>
<feature type="compositionally biased region" description="Low complexity" evidence="1">
    <location>
        <begin position="368"/>
        <end position="377"/>
    </location>
</feature>
<evidence type="ECO:0000256" key="1">
    <source>
        <dbReference type="SAM" id="MobiDB-lite"/>
    </source>
</evidence>
<feature type="compositionally biased region" description="Low complexity" evidence="1">
    <location>
        <begin position="150"/>
        <end position="173"/>
    </location>
</feature>
<evidence type="ECO:0000313" key="3">
    <source>
        <dbReference type="Proteomes" id="UP001141327"/>
    </source>
</evidence>
<feature type="compositionally biased region" description="Basic and acidic residues" evidence="1">
    <location>
        <begin position="234"/>
        <end position="244"/>
    </location>
</feature>
<accession>A0ABQ8UPZ0</accession>
<feature type="compositionally biased region" description="Low complexity" evidence="1">
    <location>
        <begin position="468"/>
        <end position="487"/>
    </location>
</feature>
<comment type="caution">
    <text evidence="2">The sequence shown here is derived from an EMBL/GenBank/DDBJ whole genome shotgun (WGS) entry which is preliminary data.</text>
</comment>
<dbReference type="EMBL" id="JAPMOS010000008">
    <property type="protein sequence ID" value="KAJ4461232.1"/>
    <property type="molecule type" value="Genomic_DNA"/>
</dbReference>
<organism evidence="2 3">
    <name type="scientific">Paratrimastix pyriformis</name>
    <dbReference type="NCBI Taxonomy" id="342808"/>
    <lineage>
        <taxon>Eukaryota</taxon>
        <taxon>Metamonada</taxon>
        <taxon>Preaxostyla</taxon>
        <taxon>Paratrimastigidae</taxon>
        <taxon>Paratrimastix</taxon>
    </lineage>
</organism>
<feature type="region of interest" description="Disordered" evidence="1">
    <location>
        <begin position="1"/>
        <end position="425"/>
    </location>
</feature>
<sequence>MPSPDSGAATVPEEGSSPDNNIVISETPADALSQPLPQPQPQPQPTARPIVMPPPSAQRASAAVTGASSSLRGGLATHPARPRAARRRSRRGCDHGRGECLLGHSISSMSTCPTASLGLFSPHPATQPRRPSPPQPAPTASDSNSGPGPAAMVDLSAMSLAAAAQSAGSSSLAPESVCDGLPVLDLASPRPRAPPHEEYIDAHQEGNHHHRQGRHPARKSAARGQTRRSGRGPHPADRQEEEHLTPVQKVDLTPGQEVDLPPGQEVDIPRGQVDLTPDQDGTLSHRGPSQQEDLALARTGRPRSSSPAADPAQEGRHPATTPDPVHLEPRPAPAPATGTVGTADSVRPSTPPRGRSPPRGDVLATPQPAAAAAVPAAAPRPPAARVILFDDNTIPPDQDTGRPAPPAPTPGGPAGAPDAAAAPVKPAIAEQVREWGAVGPTYADLPQILSAQVYKPARMPTQKRVSLPAEPATATAAATPGGTAAAGAKKKPTAEAPRRGYPPEPSIQQQLVLDAMEEPFRAFKESQAASGMVFVCEAGSSSNESGGAGIGKHFFPNGVVSSPSFIPCV</sequence>
<feature type="compositionally biased region" description="Basic and acidic residues" evidence="1">
    <location>
        <begin position="194"/>
        <end position="207"/>
    </location>
</feature>
<dbReference type="Proteomes" id="UP001141327">
    <property type="component" value="Unassembled WGS sequence"/>
</dbReference>
<feature type="region of interest" description="Disordered" evidence="1">
    <location>
        <begin position="464"/>
        <end position="505"/>
    </location>
</feature>